<dbReference type="FunFam" id="3.30.460.30:FF:000001">
    <property type="entry name" value="Glutamyl-tRNA reductase"/>
    <property type="match status" value="1"/>
</dbReference>
<sequence>MIGVVGVDHSVPVVIREKFSVSKKKTRRKLNELKEIFEEAVILSTCNRTEVYFKPKIQKKSVTEELFRVMGWDERLSKYVYSLEGREAVEHLMHLSSGFLSVVLGEEQILSQIKSAYGDALEEKSVGKEFSSLFRKSIRCGKTFRAESKLHEIPVSSSSIAVSESRRRYASHYMIIGYGDVGKLTLKYLLSSQAEKVYLVVRDSNGVQVMDSRVEVIEYSERSRYYGEVDCIISSTSAPHVVVEHEDALKGKLIFDLAVPRDVSESVYSDPEIEVYNIDMLRRIDDENQKKRAALMESKRGIIESYIEEFYHWKATSELAETIAEMQRKSSEIVESRHRTFRNKRESRDVDELARQMIESASSAYLNRAIEVMKSETLKGRGEECLKIIEKIFC</sequence>
<evidence type="ECO:0000256" key="1">
    <source>
        <dbReference type="ARBA" id="ARBA00005059"/>
    </source>
</evidence>
<feature type="binding site" evidence="8 11">
    <location>
        <begin position="177"/>
        <end position="182"/>
    </location>
    <ligand>
        <name>NADP(+)</name>
        <dbReference type="ChEBI" id="CHEBI:58349"/>
    </ligand>
</feature>
<dbReference type="PIRSF" id="PIRSF000445">
    <property type="entry name" value="4pyrrol_synth_GluRdtase"/>
    <property type="match status" value="1"/>
</dbReference>
<dbReference type="InterPro" id="IPR036343">
    <property type="entry name" value="GluRdtase_N_sf"/>
</dbReference>
<feature type="domain" description="Tetrapyrrole biosynthesis glutamyl-tRNA reductase dimerisation" evidence="14">
    <location>
        <begin position="301"/>
        <end position="393"/>
    </location>
</feature>
<feature type="binding site" evidence="8 10">
    <location>
        <begin position="106"/>
        <end position="108"/>
    </location>
    <ligand>
        <name>substrate</name>
    </ligand>
</feature>
<comment type="function">
    <text evidence="8">Catalyzes the NADPH-dependent reduction of glutamyl-tRNA(Glu) to glutamate 1-semialdehyde (GSA).</text>
</comment>
<feature type="binding site" evidence="8 10">
    <location>
        <begin position="45"/>
        <end position="48"/>
    </location>
    <ligand>
        <name>substrate</name>
    </ligand>
</feature>
<dbReference type="EC" id="1.2.1.70" evidence="3 8"/>
<evidence type="ECO:0000256" key="6">
    <source>
        <dbReference type="ARBA" id="ARBA00023244"/>
    </source>
</evidence>
<dbReference type="Pfam" id="PF00745">
    <property type="entry name" value="GlutR_dimer"/>
    <property type="match status" value="1"/>
</dbReference>
<evidence type="ECO:0000259" key="15">
    <source>
        <dbReference type="Pfam" id="PF01488"/>
    </source>
</evidence>
<dbReference type="PANTHER" id="PTHR43013">
    <property type="entry name" value="GLUTAMYL-TRNA REDUCTASE"/>
    <property type="match status" value="1"/>
</dbReference>
<feature type="site" description="Important for activity" evidence="8 12">
    <location>
        <position position="91"/>
    </location>
</feature>
<dbReference type="Gene3D" id="3.40.50.720">
    <property type="entry name" value="NAD(P)-binding Rossmann-like Domain"/>
    <property type="match status" value="1"/>
</dbReference>
<dbReference type="UniPathway" id="UPA00251">
    <property type="reaction ID" value="UER00316"/>
</dbReference>
<evidence type="ECO:0000256" key="2">
    <source>
        <dbReference type="ARBA" id="ARBA00005916"/>
    </source>
</evidence>
<dbReference type="PANTHER" id="PTHR43013:SF1">
    <property type="entry name" value="GLUTAMYL-TRNA REDUCTASE"/>
    <property type="match status" value="1"/>
</dbReference>
<evidence type="ECO:0000256" key="3">
    <source>
        <dbReference type="ARBA" id="ARBA00012970"/>
    </source>
</evidence>
<evidence type="ECO:0000256" key="7">
    <source>
        <dbReference type="ARBA" id="ARBA00047464"/>
    </source>
</evidence>
<evidence type="ECO:0000259" key="14">
    <source>
        <dbReference type="Pfam" id="PF00745"/>
    </source>
</evidence>
<feature type="binding site" evidence="8 10">
    <location>
        <position position="112"/>
    </location>
    <ligand>
        <name>substrate</name>
    </ligand>
</feature>
<evidence type="ECO:0000313" key="18">
    <source>
        <dbReference type="Proteomes" id="UP000180254"/>
    </source>
</evidence>
<keyword evidence="6 8" id="KW-0627">Porphyrin biosynthesis</keyword>
<evidence type="ECO:0000256" key="5">
    <source>
        <dbReference type="ARBA" id="ARBA00023002"/>
    </source>
</evidence>
<comment type="pathway">
    <text evidence="1 8 13">Porphyrin-containing compound metabolism; protoporphyrin-IX biosynthesis; 5-aminolevulinate from L-glutamyl-tRNA(Glu): step 1/2.</text>
</comment>
<keyword evidence="4 8" id="KW-0521">NADP</keyword>
<evidence type="ECO:0000256" key="4">
    <source>
        <dbReference type="ARBA" id="ARBA00022857"/>
    </source>
</evidence>
<comment type="miscellaneous">
    <text evidence="8">During catalysis, the active site Cys acts as a nucleophile attacking the alpha-carbonyl group of tRNA-bound glutamate with the formation of a thioester intermediate between enzyme and glutamate, and the concomitant release of tRNA(Glu). The thioester intermediate is finally reduced by direct hydride transfer from NADPH, to form the product GSA.</text>
</comment>
<comment type="domain">
    <text evidence="8">Possesses an unusual extended V-shaped dimeric structure with each monomer consisting of three distinct domains arranged along a curved 'spinal' alpha-helix. The N-terminal catalytic domain specifically recognizes the glutamate moiety of the substrate. The second domain is the NADPH-binding domain, and the third C-terminal domain is responsible for dimerization.</text>
</comment>
<evidence type="ECO:0000256" key="12">
    <source>
        <dbReference type="PIRSR" id="PIRSR000445-4"/>
    </source>
</evidence>
<evidence type="ECO:0000256" key="10">
    <source>
        <dbReference type="PIRSR" id="PIRSR000445-2"/>
    </source>
</evidence>
<keyword evidence="5 8" id="KW-0560">Oxidoreductase</keyword>
<organism evidence="17 18">
    <name type="scientific">Andreesenia angusta</name>
    <dbReference type="NCBI Taxonomy" id="39480"/>
    <lineage>
        <taxon>Bacteria</taxon>
        <taxon>Bacillati</taxon>
        <taxon>Bacillota</taxon>
        <taxon>Tissierellia</taxon>
        <taxon>Tissierellales</taxon>
        <taxon>Gottschalkiaceae</taxon>
        <taxon>Andreesenia</taxon>
    </lineage>
</organism>
<feature type="binding site" evidence="8 10">
    <location>
        <position position="101"/>
    </location>
    <ligand>
        <name>substrate</name>
    </ligand>
</feature>
<dbReference type="Proteomes" id="UP000180254">
    <property type="component" value="Unassembled WGS sequence"/>
</dbReference>
<dbReference type="InterPro" id="IPR036291">
    <property type="entry name" value="NAD(P)-bd_dom_sf"/>
</dbReference>
<comment type="similarity">
    <text evidence="2 8 13">Belongs to the glutamyl-tRNA reductase family.</text>
</comment>
<dbReference type="InterPro" id="IPR006151">
    <property type="entry name" value="Shikm_DH/Glu-tRNA_Rdtase"/>
</dbReference>
<feature type="domain" description="Quinate/shikimate 5-dehydrogenase/glutamyl-tRNA reductase" evidence="15">
    <location>
        <begin position="170"/>
        <end position="284"/>
    </location>
</feature>
<dbReference type="Pfam" id="PF05201">
    <property type="entry name" value="GlutR_N"/>
    <property type="match status" value="1"/>
</dbReference>
<dbReference type="GO" id="GO:0050661">
    <property type="term" value="F:NADP binding"/>
    <property type="evidence" value="ECO:0007669"/>
    <property type="project" value="InterPro"/>
</dbReference>
<dbReference type="RefSeq" id="WP_071060929.1">
    <property type="nucleotide sequence ID" value="NZ_MKIE01000001.1"/>
</dbReference>
<proteinExistence type="inferred from homology"/>
<dbReference type="EMBL" id="MKIE01000001">
    <property type="protein sequence ID" value="OHW63444.1"/>
    <property type="molecule type" value="Genomic_DNA"/>
</dbReference>
<dbReference type="GO" id="GO:0019353">
    <property type="term" value="P:protoporphyrinogen IX biosynthetic process from glutamate"/>
    <property type="evidence" value="ECO:0007669"/>
    <property type="project" value="TreeGrafter"/>
</dbReference>
<comment type="subunit">
    <text evidence="8">Homodimer.</text>
</comment>
<dbReference type="SUPFAM" id="SSF69742">
    <property type="entry name" value="Glutamyl tRNA-reductase catalytic, N-terminal domain"/>
    <property type="match status" value="1"/>
</dbReference>
<evidence type="ECO:0000256" key="8">
    <source>
        <dbReference type="HAMAP-Rule" id="MF_00087"/>
    </source>
</evidence>
<dbReference type="STRING" id="39480.EUAN_03080"/>
<dbReference type="Gene3D" id="3.30.460.30">
    <property type="entry name" value="Glutamyl-tRNA reductase, N-terminal domain"/>
    <property type="match status" value="1"/>
</dbReference>
<dbReference type="HAMAP" id="MF_00087">
    <property type="entry name" value="Glu_tRNA_reductase"/>
    <property type="match status" value="1"/>
</dbReference>
<dbReference type="NCBIfam" id="TIGR01035">
    <property type="entry name" value="hemA"/>
    <property type="match status" value="1"/>
</dbReference>
<keyword evidence="18" id="KW-1185">Reference proteome</keyword>
<dbReference type="SUPFAM" id="SSF51735">
    <property type="entry name" value="NAD(P)-binding Rossmann-fold domains"/>
    <property type="match status" value="1"/>
</dbReference>
<dbReference type="GO" id="GO:0008883">
    <property type="term" value="F:glutamyl-tRNA reductase activity"/>
    <property type="evidence" value="ECO:0007669"/>
    <property type="project" value="UniProtKB-UniRule"/>
</dbReference>
<feature type="domain" description="Glutamyl-tRNA reductase N-terminal" evidence="16">
    <location>
        <begin position="5"/>
        <end position="147"/>
    </location>
</feature>
<evidence type="ECO:0000313" key="17">
    <source>
        <dbReference type="EMBL" id="OHW63444.1"/>
    </source>
</evidence>
<dbReference type="Pfam" id="PF01488">
    <property type="entry name" value="Shikimate_DH"/>
    <property type="match status" value="1"/>
</dbReference>
<dbReference type="InterPro" id="IPR000343">
    <property type="entry name" value="4pyrrol_synth_GluRdtase"/>
</dbReference>
<comment type="catalytic activity">
    <reaction evidence="7 8 13">
        <text>(S)-4-amino-5-oxopentanoate + tRNA(Glu) + NADP(+) = L-glutamyl-tRNA(Glu) + NADPH + H(+)</text>
        <dbReference type="Rhea" id="RHEA:12344"/>
        <dbReference type="Rhea" id="RHEA-COMP:9663"/>
        <dbReference type="Rhea" id="RHEA-COMP:9680"/>
        <dbReference type="ChEBI" id="CHEBI:15378"/>
        <dbReference type="ChEBI" id="CHEBI:57501"/>
        <dbReference type="ChEBI" id="CHEBI:57783"/>
        <dbReference type="ChEBI" id="CHEBI:58349"/>
        <dbReference type="ChEBI" id="CHEBI:78442"/>
        <dbReference type="ChEBI" id="CHEBI:78520"/>
        <dbReference type="EC" id="1.2.1.70"/>
    </reaction>
</comment>
<comment type="caution">
    <text evidence="17">The sequence shown here is derived from an EMBL/GenBank/DDBJ whole genome shotgun (WGS) entry which is preliminary data.</text>
</comment>
<evidence type="ECO:0000256" key="9">
    <source>
        <dbReference type="PIRSR" id="PIRSR000445-1"/>
    </source>
</evidence>
<dbReference type="InterPro" id="IPR015895">
    <property type="entry name" value="4pyrrol_synth_GluRdtase_N"/>
</dbReference>
<reference evidence="17 18" key="1">
    <citation type="submission" date="2016-09" db="EMBL/GenBank/DDBJ databases">
        <title>Genome sequence of Eubacterium angustum.</title>
        <authorList>
            <person name="Poehlein A."/>
            <person name="Daniel R."/>
        </authorList>
    </citation>
    <scope>NUCLEOTIDE SEQUENCE [LARGE SCALE GENOMIC DNA]</scope>
    <source>
        <strain evidence="17 18">DSM 1989</strain>
    </source>
</reference>
<dbReference type="OrthoDB" id="110209at2"/>
<protein>
    <recommendedName>
        <fullName evidence="3 8">Glutamyl-tRNA reductase</fullName>
        <shortName evidence="8">GluTR</shortName>
        <ecNumber evidence="3 8">1.2.1.70</ecNumber>
    </recommendedName>
</protein>
<name>A0A1S1VAB9_9FIRM</name>
<evidence type="ECO:0000256" key="13">
    <source>
        <dbReference type="RuleBase" id="RU000584"/>
    </source>
</evidence>
<dbReference type="InterPro" id="IPR015896">
    <property type="entry name" value="4pyrrol_synth_GluRdtase_dimer"/>
</dbReference>
<feature type="active site" description="Nucleophile" evidence="8 9">
    <location>
        <position position="46"/>
    </location>
</feature>
<gene>
    <name evidence="8 17" type="primary">hemA</name>
    <name evidence="17" type="ORF">EUAN_03080</name>
</gene>
<evidence type="ECO:0000259" key="16">
    <source>
        <dbReference type="Pfam" id="PF05201"/>
    </source>
</evidence>
<accession>A0A1S1VAB9</accession>
<dbReference type="AlphaFoldDB" id="A0A1S1VAB9"/>
<evidence type="ECO:0000256" key="11">
    <source>
        <dbReference type="PIRSR" id="PIRSR000445-3"/>
    </source>
</evidence>